<dbReference type="InterPro" id="IPR027417">
    <property type="entry name" value="P-loop_NTPase"/>
</dbReference>
<name>A0A2T9WM59_NANST</name>
<evidence type="ECO:0000259" key="1">
    <source>
        <dbReference type="SMART" id="SM00382"/>
    </source>
</evidence>
<dbReference type="Gene3D" id="1.10.10.10">
    <property type="entry name" value="Winged helix-like DNA-binding domain superfamily/Winged helix DNA-binding domain"/>
    <property type="match status" value="1"/>
</dbReference>
<evidence type="ECO:0000313" key="2">
    <source>
        <dbReference type="EMBL" id="PVU68921.1"/>
    </source>
</evidence>
<organism evidence="2">
    <name type="scientific">Nanobsidianus stetteri</name>
    <dbReference type="NCBI Taxonomy" id="1294122"/>
    <lineage>
        <taxon>Archaea</taxon>
        <taxon>Nanobdellota</taxon>
        <taxon>Candidatus Nanoarchaeia</taxon>
        <taxon>Nanoarchaeales</taxon>
        <taxon>Nanopusillaceae</taxon>
        <taxon>Candidatus Nanobsidianus</taxon>
    </lineage>
</organism>
<protein>
    <recommendedName>
        <fullName evidence="1">AAA+ ATPase domain-containing protein</fullName>
    </recommendedName>
</protein>
<dbReference type="SMART" id="SM00382">
    <property type="entry name" value="AAA"/>
    <property type="match status" value="1"/>
</dbReference>
<dbReference type="InterPro" id="IPR003593">
    <property type="entry name" value="AAA+_ATPase"/>
</dbReference>
<dbReference type="Pfam" id="PF13401">
    <property type="entry name" value="AAA_22"/>
    <property type="match status" value="1"/>
</dbReference>
<dbReference type="PANTHER" id="PTHR35894:SF1">
    <property type="entry name" value="PHOSPHORIBULOKINASE _ URIDINE KINASE FAMILY"/>
    <property type="match status" value="1"/>
</dbReference>
<dbReference type="InterPro" id="IPR036390">
    <property type="entry name" value="WH_DNA-bd_sf"/>
</dbReference>
<proteinExistence type="predicted"/>
<dbReference type="EMBL" id="QEFP01000001">
    <property type="protein sequence ID" value="PVU68921.1"/>
    <property type="molecule type" value="Genomic_DNA"/>
</dbReference>
<dbReference type="AlphaFoldDB" id="A0A2T9WM59"/>
<feature type="domain" description="AAA+ ATPase" evidence="1">
    <location>
        <begin position="57"/>
        <end position="185"/>
    </location>
</feature>
<comment type="caution">
    <text evidence="2">The sequence shown here is derived from an EMBL/GenBank/DDBJ whole genome shotgun (WGS) entry which is preliminary data.</text>
</comment>
<accession>A0A2T9WM59</accession>
<dbReference type="PANTHER" id="PTHR35894">
    <property type="entry name" value="GENERAL SECRETION PATHWAY PROTEIN A-RELATED"/>
    <property type="match status" value="1"/>
</dbReference>
<dbReference type="InterPro" id="IPR049945">
    <property type="entry name" value="AAA_22"/>
</dbReference>
<dbReference type="InterPro" id="IPR052026">
    <property type="entry name" value="ExeA_AAA_ATPase_DNA-bind"/>
</dbReference>
<gene>
    <name evidence="2" type="ORF">DDW03_00095</name>
</gene>
<reference evidence="2" key="2">
    <citation type="submission" date="2017-05" db="EMBL/GenBank/DDBJ databases">
        <authorList>
            <person name="Song R."/>
            <person name="Chenine A.L."/>
            <person name="Ruprecht R.M."/>
        </authorList>
    </citation>
    <scope>NUCLEOTIDE SEQUENCE</scope>
    <source>
        <strain evidence="2">SCGC AB-777_F03</strain>
    </source>
</reference>
<sequence length="352" mass="41892">MFFKFNNIFIKQFYMNDTEMLNFFKLKDNPFKLEVILETFVGYNLERTKLLNSINNKEKIILVSGPTGAGKTTLLLWIYNNLKTKNKVYIYRPFEKMEEFEKYFIDKLSFFERIIYKFKKFNIVEYLNKKNLIIFLDEATFCDDNILEWIKVISDQTNCTFILAGLPELEERLLKQHRTLYERIVTKIYLKSLDPESGKLLIKKRLELAGNPNLFTEDAIEEIYNLSGGLPREILKYSYEALLIAYREKKNIIDKDIVEKIYEAKKPPTDLLKLTEKQRYIVELITKYGPKTVNELLKLFKERYSDTTIHAISNILKRMTESKILIRTKVKGKFVYDVVPAIKDYFIREINK</sequence>
<dbReference type="SUPFAM" id="SSF46785">
    <property type="entry name" value="Winged helix' DNA-binding domain"/>
    <property type="match status" value="1"/>
</dbReference>
<dbReference type="SUPFAM" id="SSF52540">
    <property type="entry name" value="P-loop containing nucleoside triphosphate hydrolases"/>
    <property type="match status" value="1"/>
</dbReference>
<dbReference type="InterPro" id="IPR036388">
    <property type="entry name" value="WH-like_DNA-bd_sf"/>
</dbReference>
<dbReference type="Gene3D" id="3.40.50.300">
    <property type="entry name" value="P-loop containing nucleotide triphosphate hydrolases"/>
    <property type="match status" value="1"/>
</dbReference>
<reference evidence="2" key="1">
    <citation type="journal article" date="2015" name="Appl. Environ. Microbiol.">
        <title>Nanoarchaeota, Their Sulfolobales Host, and Nanoarchaeota Virus Distribution across Yellowstone National Park Hot Springs.</title>
        <authorList>
            <person name="Munson-McGee J.H."/>
            <person name="Field E.K."/>
            <person name="Bateson M."/>
            <person name="Rooney C."/>
            <person name="Stepanauskas R."/>
            <person name="Young M.J."/>
        </authorList>
    </citation>
    <scope>NUCLEOTIDE SEQUENCE [LARGE SCALE GENOMIC DNA]</scope>
    <source>
        <strain evidence="2">SCGC AB-777_F03</strain>
    </source>
</reference>